<dbReference type="Proteomes" id="UP000243463">
    <property type="component" value="Unassembled WGS sequence"/>
</dbReference>
<dbReference type="SUPFAM" id="SSF51735">
    <property type="entry name" value="NAD(P)-binding Rossmann-fold domains"/>
    <property type="match status" value="1"/>
</dbReference>
<gene>
    <name evidence="3" type="ORF">SAMN05444584_0219</name>
</gene>
<dbReference type="PRINTS" id="PR00080">
    <property type="entry name" value="SDRFAMILY"/>
</dbReference>
<dbReference type="EMBL" id="FZLN01000001">
    <property type="protein sequence ID" value="SNQ28304.1"/>
    <property type="molecule type" value="Genomic_DNA"/>
</dbReference>
<protein>
    <submittedName>
        <fullName evidence="3">NAD(P)-dependent dehydrogenase, short-chain alcohol dehydrogenase family</fullName>
    </submittedName>
</protein>
<accession>A0A217ED12</accession>
<keyword evidence="4" id="KW-1185">Reference proteome</keyword>
<evidence type="ECO:0000256" key="2">
    <source>
        <dbReference type="ARBA" id="ARBA00023002"/>
    </source>
</evidence>
<comment type="similarity">
    <text evidence="1">Belongs to the short-chain dehydrogenases/reductases (SDR) family.</text>
</comment>
<name>A0A217ED12_9GAMM</name>
<dbReference type="Pfam" id="PF13561">
    <property type="entry name" value="adh_short_C2"/>
    <property type="match status" value="1"/>
</dbReference>
<evidence type="ECO:0000313" key="4">
    <source>
        <dbReference type="Proteomes" id="UP000243463"/>
    </source>
</evidence>
<keyword evidence="2" id="KW-0560">Oxidoreductase</keyword>
<evidence type="ECO:0000256" key="1">
    <source>
        <dbReference type="ARBA" id="ARBA00006484"/>
    </source>
</evidence>
<dbReference type="PROSITE" id="PS00061">
    <property type="entry name" value="ADH_SHORT"/>
    <property type="match status" value="1"/>
</dbReference>
<dbReference type="PRINTS" id="PR00081">
    <property type="entry name" value="GDHRDH"/>
</dbReference>
<dbReference type="RefSeq" id="WP_088822303.1">
    <property type="nucleotide sequence ID" value="NZ_FZLN01000001.1"/>
</dbReference>
<dbReference type="InterPro" id="IPR036291">
    <property type="entry name" value="NAD(P)-bd_dom_sf"/>
</dbReference>
<sequence>MSISDLRSVEEVKNFIREDYQGTGKLAGKVVLVTGGGTGIGRAISFHAAIEGADVAITSHSSSGEQAASAKEWIEKIGRKCNVYQVDLGGKDACYKFAQDVLNDFGKVNILVSNAGAQWPKNNLVDIPDEQWTKTFNINLDPMFYLSKALLPQFQKDDSIINVTSVNAYIGVKELVDYSSTKGAMVSFTRALSNQIAHTGVRVNAIAPGPILTPIQHTWNDVDKSKLDDLGKDVPMLRYGLPSEVGPSFVFLASKDGSYITGQTIHVNGGMMVGG</sequence>
<evidence type="ECO:0000313" key="3">
    <source>
        <dbReference type="EMBL" id="SNQ28304.1"/>
    </source>
</evidence>
<reference evidence="4" key="1">
    <citation type="submission" date="2017-06" db="EMBL/GenBank/DDBJ databases">
        <authorList>
            <person name="Varghese N."/>
            <person name="Submissions S."/>
        </authorList>
    </citation>
    <scope>NUCLEOTIDE SEQUENCE [LARGE SCALE GENOMIC DNA]</scope>
    <source>
        <strain evidence="4">ANC 5114</strain>
    </source>
</reference>
<dbReference type="FunFam" id="3.40.50.720:FF:000084">
    <property type="entry name" value="Short-chain dehydrogenase reductase"/>
    <property type="match status" value="1"/>
</dbReference>
<dbReference type="Gene3D" id="3.40.50.720">
    <property type="entry name" value="NAD(P)-binding Rossmann-like Domain"/>
    <property type="match status" value="1"/>
</dbReference>
<dbReference type="AlphaFoldDB" id="A0A217ED12"/>
<dbReference type="InterPro" id="IPR002347">
    <property type="entry name" value="SDR_fam"/>
</dbReference>
<dbReference type="InterPro" id="IPR020904">
    <property type="entry name" value="Sc_DH/Rdtase_CS"/>
</dbReference>
<dbReference type="PANTHER" id="PTHR48107">
    <property type="entry name" value="NADPH-DEPENDENT ALDEHYDE REDUCTASE-LIKE PROTEIN, CHLOROPLASTIC-RELATED"/>
    <property type="match status" value="1"/>
</dbReference>
<dbReference type="GO" id="GO:0016614">
    <property type="term" value="F:oxidoreductase activity, acting on CH-OH group of donors"/>
    <property type="evidence" value="ECO:0007669"/>
    <property type="project" value="UniProtKB-ARBA"/>
</dbReference>
<dbReference type="OrthoDB" id="9809287at2"/>
<proteinExistence type="inferred from homology"/>
<dbReference type="PANTHER" id="PTHR48107:SF16">
    <property type="entry name" value="NADPH-DEPENDENT ALDEHYDE REDUCTASE 1, CHLOROPLASTIC"/>
    <property type="match status" value="1"/>
</dbReference>
<organism evidence="3 4">
    <name type="scientific">Acinetobacter apis</name>
    <dbReference type="NCBI Taxonomy" id="1229165"/>
    <lineage>
        <taxon>Bacteria</taxon>
        <taxon>Pseudomonadati</taxon>
        <taxon>Pseudomonadota</taxon>
        <taxon>Gammaproteobacteria</taxon>
        <taxon>Moraxellales</taxon>
        <taxon>Moraxellaceae</taxon>
        <taxon>Acinetobacter</taxon>
    </lineage>
</organism>